<dbReference type="InterPro" id="IPR001806">
    <property type="entry name" value="Small_GTPase"/>
</dbReference>
<keyword evidence="4" id="KW-1185">Reference proteome</keyword>
<dbReference type="GO" id="GO:0007165">
    <property type="term" value="P:signal transduction"/>
    <property type="evidence" value="ECO:0007669"/>
    <property type="project" value="InterPro"/>
</dbReference>
<evidence type="ECO:0000256" key="1">
    <source>
        <dbReference type="ARBA" id="ARBA00022741"/>
    </source>
</evidence>
<evidence type="ECO:0000313" key="4">
    <source>
        <dbReference type="Proteomes" id="UP000008909"/>
    </source>
</evidence>
<dbReference type="InterPro" id="IPR027417">
    <property type="entry name" value="P-loop_NTPase"/>
</dbReference>
<dbReference type="Pfam" id="PF00071">
    <property type="entry name" value="Ras"/>
    <property type="match status" value="1"/>
</dbReference>
<reference key="2">
    <citation type="submission" date="2011-10" db="EMBL/GenBank/DDBJ databases">
        <title>The genome and transcriptome sequence of Clonorchis sinensis provide insights into the carcinogenic liver fluke.</title>
        <authorList>
            <person name="Wang X."/>
            <person name="Huang Y."/>
            <person name="Chen W."/>
            <person name="Liu H."/>
            <person name="Guo L."/>
            <person name="Chen Y."/>
            <person name="Luo F."/>
            <person name="Zhou W."/>
            <person name="Sun J."/>
            <person name="Mao Q."/>
            <person name="Liang P."/>
            <person name="Zhou C."/>
            <person name="Tian Y."/>
            <person name="Men J."/>
            <person name="Lv X."/>
            <person name="Huang L."/>
            <person name="Zhou J."/>
            <person name="Hu Y."/>
            <person name="Li R."/>
            <person name="Zhang F."/>
            <person name="Lei H."/>
            <person name="Li X."/>
            <person name="Hu X."/>
            <person name="Liang C."/>
            <person name="Xu J."/>
            <person name="Wu Z."/>
            <person name="Yu X."/>
        </authorList>
    </citation>
    <scope>NUCLEOTIDE SEQUENCE</scope>
    <source>
        <strain>Henan</strain>
    </source>
</reference>
<evidence type="ECO:0000256" key="2">
    <source>
        <dbReference type="ARBA" id="ARBA00023134"/>
    </source>
</evidence>
<evidence type="ECO:0000313" key="3">
    <source>
        <dbReference type="EMBL" id="GAA50380.1"/>
    </source>
</evidence>
<dbReference type="GO" id="GO:0005525">
    <property type="term" value="F:GTP binding"/>
    <property type="evidence" value="ECO:0007669"/>
    <property type="project" value="UniProtKB-KW"/>
</dbReference>
<dbReference type="PROSITE" id="PS51421">
    <property type="entry name" value="RAS"/>
    <property type="match status" value="1"/>
</dbReference>
<dbReference type="Proteomes" id="UP000008909">
    <property type="component" value="Unassembled WGS sequence"/>
</dbReference>
<dbReference type="PROSITE" id="PS51419">
    <property type="entry name" value="RAB"/>
    <property type="match status" value="1"/>
</dbReference>
<dbReference type="Gene3D" id="3.40.50.300">
    <property type="entry name" value="P-loop containing nucleotide triphosphate hydrolases"/>
    <property type="match status" value="1"/>
</dbReference>
<keyword evidence="2" id="KW-0342">GTP-binding</keyword>
<dbReference type="InterPro" id="IPR020849">
    <property type="entry name" value="Small_GTPase_Ras-type"/>
</dbReference>
<dbReference type="EMBL" id="DF143040">
    <property type="protein sequence ID" value="GAA50380.1"/>
    <property type="molecule type" value="Genomic_DNA"/>
</dbReference>
<proteinExistence type="predicted"/>
<dbReference type="GO" id="GO:0016020">
    <property type="term" value="C:membrane"/>
    <property type="evidence" value="ECO:0007669"/>
    <property type="project" value="InterPro"/>
</dbReference>
<dbReference type="SMART" id="SM00175">
    <property type="entry name" value="RAB"/>
    <property type="match status" value="1"/>
</dbReference>
<dbReference type="InParanoid" id="G7YBP6"/>
<reference evidence="3" key="1">
    <citation type="journal article" date="2011" name="Genome Biol.">
        <title>The draft genome of the carcinogenic human liver fluke Clonorchis sinensis.</title>
        <authorList>
            <person name="Wang X."/>
            <person name="Chen W."/>
            <person name="Huang Y."/>
            <person name="Sun J."/>
            <person name="Men J."/>
            <person name="Liu H."/>
            <person name="Luo F."/>
            <person name="Guo L."/>
            <person name="Lv X."/>
            <person name="Deng C."/>
            <person name="Zhou C."/>
            <person name="Fan Y."/>
            <person name="Li X."/>
            <person name="Huang L."/>
            <person name="Hu Y."/>
            <person name="Liang C."/>
            <person name="Hu X."/>
            <person name="Xu J."/>
            <person name="Yu X."/>
        </authorList>
    </citation>
    <scope>NUCLEOTIDE SEQUENCE [LARGE SCALE GENOMIC DNA]</scope>
    <source>
        <strain evidence="3">Henan</strain>
    </source>
</reference>
<sequence length="157" mass="17999">MRDQYMRTGEGFLCVFAVNNYKSFEDIHQYREQIRRVKDSDDAPMVRKFSNPPVMLIAIVVGNKLDLTHRAVGANDAKMLARSFNIPYVETSAKTRQGVDEAFYTLVREIRKYLFPVIHDVSEGLYAEIGSSSRLVSKFGPVSVKRAQWLTCELTDR</sequence>
<protein>
    <submittedName>
        <fullName evidence="3">GTPase HRas</fullName>
    </submittedName>
</protein>
<organism evidence="3 4">
    <name type="scientific">Clonorchis sinensis</name>
    <name type="common">Chinese liver fluke</name>
    <dbReference type="NCBI Taxonomy" id="79923"/>
    <lineage>
        <taxon>Eukaryota</taxon>
        <taxon>Metazoa</taxon>
        <taxon>Spiralia</taxon>
        <taxon>Lophotrochozoa</taxon>
        <taxon>Platyhelminthes</taxon>
        <taxon>Trematoda</taxon>
        <taxon>Digenea</taxon>
        <taxon>Opisthorchiida</taxon>
        <taxon>Opisthorchiata</taxon>
        <taxon>Opisthorchiidae</taxon>
        <taxon>Clonorchis</taxon>
    </lineage>
</organism>
<name>G7YBP6_CLOSI</name>
<dbReference type="STRING" id="79923.G7YBP6"/>
<dbReference type="PRINTS" id="PR00449">
    <property type="entry name" value="RASTRNSFRMNG"/>
</dbReference>
<dbReference type="SUPFAM" id="SSF52540">
    <property type="entry name" value="P-loop containing nucleoside triphosphate hydrolases"/>
    <property type="match status" value="1"/>
</dbReference>
<gene>
    <name evidence="3" type="ORF">CLF_104446</name>
</gene>
<dbReference type="SMART" id="SM00173">
    <property type="entry name" value="RAS"/>
    <property type="match status" value="1"/>
</dbReference>
<keyword evidence="1" id="KW-0547">Nucleotide-binding</keyword>
<dbReference type="GO" id="GO:0003924">
    <property type="term" value="F:GTPase activity"/>
    <property type="evidence" value="ECO:0007669"/>
    <property type="project" value="InterPro"/>
</dbReference>
<accession>G7YBP6</accession>
<dbReference type="PANTHER" id="PTHR24070">
    <property type="entry name" value="RAS, DI-RAS, AND RHEB FAMILY MEMBERS OF SMALL GTPASE SUPERFAMILY"/>
    <property type="match status" value="1"/>
</dbReference>
<dbReference type="AlphaFoldDB" id="G7YBP6"/>